<evidence type="ECO:0000256" key="7">
    <source>
        <dbReference type="ARBA" id="ARBA00023065"/>
    </source>
</evidence>
<organism evidence="12">
    <name type="scientific">Phaffia rhodozyma</name>
    <name type="common">Yeast</name>
    <name type="synonym">Xanthophyllomyces dendrorhous</name>
    <dbReference type="NCBI Taxonomy" id="264483"/>
    <lineage>
        <taxon>Eukaryota</taxon>
        <taxon>Fungi</taxon>
        <taxon>Dikarya</taxon>
        <taxon>Basidiomycota</taxon>
        <taxon>Agaricomycotina</taxon>
        <taxon>Tremellomycetes</taxon>
        <taxon>Cystofilobasidiales</taxon>
        <taxon>Mrakiaceae</taxon>
        <taxon>Phaffia</taxon>
    </lineage>
</organism>
<dbReference type="GO" id="GO:0015297">
    <property type="term" value="F:antiporter activity"/>
    <property type="evidence" value="ECO:0007669"/>
    <property type="project" value="UniProtKB-KW"/>
</dbReference>
<evidence type="ECO:0000256" key="3">
    <source>
        <dbReference type="ARBA" id="ARBA00022449"/>
    </source>
</evidence>
<feature type="transmembrane region" description="Helical" evidence="10">
    <location>
        <begin position="243"/>
        <end position="262"/>
    </location>
</feature>
<dbReference type="Gene3D" id="1.20.1530.20">
    <property type="match status" value="3"/>
</dbReference>
<evidence type="ECO:0000256" key="4">
    <source>
        <dbReference type="ARBA" id="ARBA00022692"/>
    </source>
</evidence>
<evidence type="ECO:0000256" key="8">
    <source>
        <dbReference type="ARBA" id="ARBA00023136"/>
    </source>
</evidence>
<dbReference type="Pfam" id="PF00999">
    <property type="entry name" value="Na_H_Exchanger"/>
    <property type="match status" value="2"/>
</dbReference>
<reference evidence="12" key="1">
    <citation type="submission" date="2014-08" db="EMBL/GenBank/DDBJ databases">
        <authorList>
            <person name="Sharma Rahul"/>
            <person name="Thines Marco"/>
        </authorList>
    </citation>
    <scope>NUCLEOTIDE SEQUENCE</scope>
</reference>
<keyword evidence="9" id="KW-0739">Sodium transport</keyword>
<dbReference type="InterPro" id="IPR006153">
    <property type="entry name" value="Cation/H_exchanger_TM"/>
</dbReference>
<evidence type="ECO:0000256" key="5">
    <source>
        <dbReference type="ARBA" id="ARBA00022989"/>
    </source>
</evidence>
<feature type="domain" description="Cation/H+ exchanger transmembrane" evidence="11">
    <location>
        <begin position="336"/>
        <end position="502"/>
    </location>
</feature>
<feature type="transmembrane region" description="Helical" evidence="10">
    <location>
        <begin position="344"/>
        <end position="364"/>
    </location>
</feature>
<dbReference type="PANTHER" id="PTHR43562:SF3">
    <property type="entry name" value="SODIUM ION_PROTON EXCHANGER (EUROFUNG)"/>
    <property type="match status" value="1"/>
</dbReference>
<feature type="transmembrane region" description="Helical" evidence="10">
    <location>
        <begin position="131"/>
        <end position="152"/>
    </location>
</feature>
<feature type="transmembrane region" description="Helical" evidence="10">
    <location>
        <begin position="16"/>
        <end position="36"/>
    </location>
</feature>
<keyword evidence="5 10" id="KW-1133">Transmembrane helix</keyword>
<dbReference type="GO" id="GO:0016020">
    <property type="term" value="C:membrane"/>
    <property type="evidence" value="ECO:0007669"/>
    <property type="project" value="UniProtKB-SubCell"/>
</dbReference>
<feature type="transmembrane region" description="Helical" evidence="10">
    <location>
        <begin position="68"/>
        <end position="86"/>
    </location>
</feature>
<evidence type="ECO:0000259" key="11">
    <source>
        <dbReference type="Pfam" id="PF00999"/>
    </source>
</evidence>
<keyword evidence="8 10" id="KW-0472">Membrane</keyword>
<sequence length="514" mass="55823">MDVQVSGYVPYVEPSLVSILSLGSFLILANVFGFVVERFIHAGLLGQIAIGVIYGTPLGNILDSSWEQTFLTLGYIGLLLIVFECGLTTPLNHLFKSLPLACFIAAVGVLFPIGISMALMVPRYSYSVLEAFVAGAALSVTSLGTTVSVLKAANKSLRLQETRIGTVLIAAAMIDDIVAFVMNIVIADLGESNSGLDPWHIAQPIVTSIAFLVVAFPITRWIFIPVYRQHLHQHLLRSRDDKMCFVIIVAVLSAGVSIASLIHSSPLMGAYVAGLIVAVLPPELSKDEATQVISPQPSISAEIPSFECRPSLNYPVRHPIEPESIDQVLNNPFVETYERLFEPVSAYIFTPIFFASIGTAVPFVSLWEGTVVWQGVVYAILMVLAKMSCGICVLIWDLAERALTRKRTAVKKDAMALEEAEMAEIQMTSEEDLPTEPEEKLAIYPALFLGISMVPRGEIGVLIAQVGYNKSKILGNDAFLVVLWGIALATIIGPIAIGFIVKRMGHKVAHGRWS</sequence>
<dbReference type="PANTHER" id="PTHR43562">
    <property type="entry name" value="NAPA-TYPE SODIUM/HYDROGEN ANTIPORTER"/>
    <property type="match status" value="1"/>
</dbReference>
<feature type="domain" description="Cation/H+ exchanger transmembrane" evidence="11">
    <location>
        <begin position="31"/>
        <end position="281"/>
    </location>
</feature>
<keyword evidence="3" id="KW-0050">Antiport</keyword>
<feature type="transmembrane region" description="Helical" evidence="10">
    <location>
        <begin position="43"/>
        <end position="62"/>
    </location>
</feature>
<evidence type="ECO:0000256" key="9">
    <source>
        <dbReference type="ARBA" id="ARBA00023201"/>
    </source>
</evidence>
<feature type="transmembrane region" description="Helical" evidence="10">
    <location>
        <begin position="201"/>
        <end position="223"/>
    </location>
</feature>
<name>A0A0F7SH80_PHARH</name>
<dbReference type="InterPro" id="IPR038770">
    <property type="entry name" value="Na+/solute_symporter_sf"/>
</dbReference>
<proteinExistence type="predicted"/>
<dbReference type="AlphaFoldDB" id="A0A0F7SH80"/>
<evidence type="ECO:0000256" key="2">
    <source>
        <dbReference type="ARBA" id="ARBA00022448"/>
    </source>
</evidence>
<keyword evidence="2" id="KW-0813">Transport</keyword>
<dbReference type="EMBL" id="LN483249">
    <property type="protein sequence ID" value="CDZ97715.1"/>
    <property type="molecule type" value="Genomic_DNA"/>
</dbReference>
<feature type="transmembrane region" description="Helical" evidence="10">
    <location>
        <begin position="164"/>
        <end position="186"/>
    </location>
</feature>
<protein>
    <submittedName>
        <fullName evidence="12">Predicted K /H-antiporter</fullName>
    </submittedName>
</protein>
<dbReference type="GO" id="GO:0006814">
    <property type="term" value="P:sodium ion transport"/>
    <property type="evidence" value="ECO:0007669"/>
    <property type="project" value="UniProtKB-KW"/>
</dbReference>
<feature type="transmembrane region" description="Helical" evidence="10">
    <location>
        <begin position="268"/>
        <end position="284"/>
    </location>
</feature>
<evidence type="ECO:0000256" key="1">
    <source>
        <dbReference type="ARBA" id="ARBA00004141"/>
    </source>
</evidence>
<accession>A0A0F7SH80</accession>
<keyword evidence="6" id="KW-0915">Sodium</keyword>
<keyword evidence="7" id="KW-0406">Ion transport</keyword>
<comment type="subcellular location">
    <subcellularLocation>
        <location evidence="1">Membrane</location>
        <topology evidence="1">Multi-pass membrane protein</topology>
    </subcellularLocation>
</comment>
<evidence type="ECO:0000313" key="12">
    <source>
        <dbReference type="EMBL" id="CDZ97715.1"/>
    </source>
</evidence>
<evidence type="ECO:0000256" key="10">
    <source>
        <dbReference type="SAM" id="Phobius"/>
    </source>
</evidence>
<feature type="transmembrane region" description="Helical" evidence="10">
    <location>
        <begin position="478"/>
        <end position="501"/>
    </location>
</feature>
<evidence type="ECO:0000256" key="6">
    <source>
        <dbReference type="ARBA" id="ARBA00023053"/>
    </source>
</evidence>
<dbReference type="GO" id="GO:1902600">
    <property type="term" value="P:proton transmembrane transport"/>
    <property type="evidence" value="ECO:0007669"/>
    <property type="project" value="InterPro"/>
</dbReference>
<feature type="transmembrane region" description="Helical" evidence="10">
    <location>
        <begin position="98"/>
        <end position="119"/>
    </location>
</feature>
<keyword evidence="4 10" id="KW-0812">Transmembrane</keyword>
<feature type="transmembrane region" description="Helical" evidence="10">
    <location>
        <begin position="376"/>
        <end position="399"/>
    </location>
</feature>